<protein>
    <submittedName>
        <fullName evidence="1">Uncharacterized protein</fullName>
    </submittedName>
</protein>
<proteinExistence type="predicted"/>
<evidence type="ECO:0000313" key="1">
    <source>
        <dbReference type="EMBL" id="OPZ89885.1"/>
    </source>
</evidence>
<dbReference type="Proteomes" id="UP000485484">
    <property type="component" value="Unassembled WGS sequence"/>
</dbReference>
<gene>
    <name evidence="1" type="ORF">BWY73_01423</name>
</gene>
<dbReference type="AlphaFoldDB" id="A0A1V5M9R8"/>
<dbReference type="EMBL" id="MWAK01000316">
    <property type="protein sequence ID" value="OPZ89885.1"/>
    <property type="molecule type" value="Genomic_DNA"/>
</dbReference>
<organism evidence="1">
    <name type="scientific">candidate division TA06 bacterium ADurb.Bin417</name>
    <dbReference type="NCBI Taxonomy" id="1852828"/>
    <lineage>
        <taxon>Bacteria</taxon>
        <taxon>Bacteria division TA06</taxon>
    </lineage>
</organism>
<reference evidence="1" key="1">
    <citation type="submission" date="2017-02" db="EMBL/GenBank/DDBJ databases">
        <title>Delving into the versatile metabolic prowess of the omnipresent phylum Bacteroidetes.</title>
        <authorList>
            <person name="Nobu M.K."/>
            <person name="Mei R."/>
            <person name="Narihiro T."/>
            <person name="Kuroda K."/>
            <person name="Liu W.-T."/>
        </authorList>
    </citation>
    <scope>NUCLEOTIDE SEQUENCE</scope>
    <source>
        <strain evidence="1">ADurb.Bin417</strain>
    </source>
</reference>
<name>A0A1V5M9R8_UNCT6</name>
<comment type="caution">
    <text evidence="1">The sequence shown here is derived from an EMBL/GenBank/DDBJ whole genome shotgun (WGS) entry which is preliminary data.</text>
</comment>
<accession>A0A1V5M9R8</accession>
<sequence length="69" mass="7668">MLSEHAVEIRDLQGRGDRHYLVETGDLALLCLEIMLEGRRDPEAILEECFGRFERKLVSPASGGAPRSG</sequence>